<evidence type="ECO:0000313" key="3">
    <source>
        <dbReference type="Proteomes" id="UP001222027"/>
    </source>
</evidence>
<reference evidence="2 3" key="1">
    <citation type="submission" date="2022-12" db="EMBL/GenBank/DDBJ databases">
        <title>Chromosome-scale assembly of the Ensete ventricosum genome.</title>
        <authorList>
            <person name="Dussert Y."/>
            <person name="Stocks J."/>
            <person name="Wendawek A."/>
            <person name="Woldeyes F."/>
            <person name="Nichols R.A."/>
            <person name="Borrell J.S."/>
        </authorList>
    </citation>
    <scope>NUCLEOTIDE SEQUENCE [LARGE SCALE GENOMIC DNA]</scope>
    <source>
        <strain evidence="3">cv. Maze</strain>
        <tissue evidence="2">Seeds</tissue>
    </source>
</reference>
<feature type="region of interest" description="Disordered" evidence="1">
    <location>
        <begin position="1"/>
        <end position="24"/>
    </location>
</feature>
<comment type="caution">
    <text evidence="2">The sequence shown here is derived from an EMBL/GenBank/DDBJ whole genome shotgun (WGS) entry which is preliminary data.</text>
</comment>
<accession>A0AAV8QCC1</accession>
<organism evidence="2 3">
    <name type="scientific">Ensete ventricosum</name>
    <name type="common">Abyssinian banana</name>
    <name type="synonym">Musa ensete</name>
    <dbReference type="NCBI Taxonomy" id="4639"/>
    <lineage>
        <taxon>Eukaryota</taxon>
        <taxon>Viridiplantae</taxon>
        <taxon>Streptophyta</taxon>
        <taxon>Embryophyta</taxon>
        <taxon>Tracheophyta</taxon>
        <taxon>Spermatophyta</taxon>
        <taxon>Magnoliopsida</taxon>
        <taxon>Liliopsida</taxon>
        <taxon>Zingiberales</taxon>
        <taxon>Musaceae</taxon>
        <taxon>Ensete</taxon>
    </lineage>
</organism>
<keyword evidence="3" id="KW-1185">Reference proteome</keyword>
<protein>
    <submittedName>
        <fullName evidence="2">Uncharacterized protein</fullName>
    </submittedName>
</protein>
<evidence type="ECO:0000256" key="1">
    <source>
        <dbReference type="SAM" id="MobiDB-lite"/>
    </source>
</evidence>
<sequence>MMPAAHLVGGGGGDEGSTTAAAGASTSTARGGGFMAELGNSGWNVGFFFFFFGGGIFNSRPVRAHQCHAWKEYLSRVGSYRPSYCQYQRELILSAVLPESVPVCAVFGGIVLRSLSLLNCRKL</sequence>
<dbReference type="AlphaFoldDB" id="A0AAV8QCC1"/>
<gene>
    <name evidence="2" type="ORF">OPV22_030550</name>
</gene>
<dbReference type="EMBL" id="JAQQAF010000008">
    <property type="protein sequence ID" value="KAJ8467998.1"/>
    <property type="molecule type" value="Genomic_DNA"/>
</dbReference>
<evidence type="ECO:0000313" key="2">
    <source>
        <dbReference type="EMBL" id="KAJ8467998.1"/>
    </source>
</evidence>
<proteinExistence type="predicted"/>
<name>A0AAV8QCC1_ENSVE</name>
<dbReference type="Proteomes" id="UP001222027">
    <property type="component" value="Unassembled WGS sequence"/>
</dbReference>